<feature type="signal peptide" evidence="1">
    <location>
        <begin position="1"/>
        <end position="28"/>
    </location>
</feature>
<keyword evidence="1" id="KW-0732">Signal</keyword>
<dbReference type="InterPro" id="IPR021459">
    <property type="entry name" value="GH101-related"/>
</dbReference>
<reference evidence="3" key="1">
    <citation type="submission" date="2016-07" db="EMBL/GenBank/DDBJ databases">
        <title>Nontailed viruses are major unrecognized killers of bacteria in the ocean.</title>
        <authorList>
            <person name="Kauffman K."/>
            <person name="Hussain F."/>
            <person name="Yang J."/>
            <person name="Arevalo P."/>
            <person name="Brown J."/>
            <person name="Cutler M."/>
            <person name="Kelly L."/>
            <person name="Polz M.F."/>
        </authorList>
    </citation>
    <scope>NUCLEOTIDE SEQUENCE [LARGE SCALE GENOMIC DNA]</scope>
    <source>
        <strain evidence="3">10N.261.51.B8</strain>
    </source>
</reference>
<feature type="chain" id="PRO_5014679219" evidence="1">
    <location>
        <begin position="29"/>
        <end position="783"/>
    </location>
</feature>
<evidence type="ECO:0000313" key="3">
    <source>
        <dbReference type="Proteomes" id="UP000235746"/>
    </source>
</evidence>
<dbReference type="Proteomes" id="UP000235746">
    <property type="component" value="Unassembled WGS sequence"/>
</dbReference>
<evidence type="ECO:0000256" key="1">
    <source>
        <dbReference type="SAM" id="SignalP"/>
    </source>
</evidence>
<protein>
    <submittedName>
        <fullName evidence="2">Glycosyl hydrolase</fullName>
    </submittedName>
</protein>
<dbReference type="RefSeq" id="WP_102578715.1">
    <property type="nucleotide sequence ID" value="NZ_MCYL01000024.1"/>
</dbReference>
<keyword evidence="2" id="KW-0378">Hydrolase</keyword>
<evidence type="ECO:0000313" key="2">
    <source>
        <dbReference type="EMBL" id="PML55179.1"/>
    </source>
</evidence>
<dbReference type="EMBL" id="MCYL01000024">
    <property type="protein sequence ID" value="PML55179.1"/>
    <property type="molecule type" value="Genomic_DNA"/>
</dbReference>
<name>A0A2N7IDV0_9VIBR</name>
<organism evidence="2 3">
    <name type="scientific">Vibrio lentus</name>
    <dbReference type="NCBI Taxonomy" id="136468"/>
    <lineage>
        <taxon>Bacteria</taxon>
        <taxon>Pseudomonadati</taxon>
        <taxon>Pseudomonadota</taxon>
        <taxon>Gammaproteobacteria</taxon>
        <taxon>Vibrionales</taxon>
        <taxon>Vibrionaceae</taxon>
        <taxon>Vibrio</taxon>
    </lineage>
</organism>
<gene>
    <name evidence="2" type="ORF">BCT74_07570</name>
</gene>
<accession>A0A2N7IDV0</accession>
<dbReference type="AlphaFoldDB" id="A0A2N7IDV0"/>
<sequence length="783" mass="88627">MVNVRHQLNFTSFAIAALFTTCALSANAQDNQIALISNSHNTNTNTNTNNIVSISTKTLAIDWNGLSVNSSALTVGRQPQQVTKLVTHSQTKASWALMPSGINVEAELKEDDLLVQFTLPSNTQVKRNQPIELVWFDLAEQQTQTLFLPFSEGMRVPTNNKQWANYLSENHSESNTTQDLKMPFWTTQQNDQFISYQMINPTNNQLFFSDAPSDTPSDTSSDKKPKIDMSASHQFTTLNQSQPFTVRITLGDSWLDGAKQYRDWRIENGLSKSLIEKQKRNPDVNKLIGASQVYLFGKDALSIQDVSYWWGLKAWYLEDSQLNISSEAKRELSPLSKGKDWFSQYHKQLLLDSISQSLQSLYPVATPTLADNTIKAQHTAAQSKKSWLIKHASSYLNDPDTWGQALSSGMVNNLNKAGLNKLWLGFDNWMPAFYQPNAVELAKQSGYLVGTYDSYNTAIPAKLNDNWLTAQLPEPMRQSCAIEMADGSLKKGFRGNGFYLNPNCYLDYVKQRAVDIMRFGHFNSLFLDVDATAMAREDYSDNSSESDMLSAFNNRMQWLSEQPDLVLGSEDGNSLTTKGIAFAHGLETVGFGWSDKEMKENLQSPYYLGRWYPDHKPDFFFKPAKVKEPYKSLLFSSQYRIPLYQAVFHDEVINTHHWHSDSLKFTNVKAHRDLTAMLYNTPAMVHLTRDEALSSSSPRLKALKHYQDGFEPIHEQLWDKQLVDFIWLDNSGKVQQTVFDDGSKIIANFSDQAFHQNGVDVAATSIKAVLSNGQVVEWKPELN</sequence>
<dbReference type="Pfam" id="PF11308">
    <property type="entry name" value="Glyco_hydro_129"/>
    <property type="match status" value="1"/>
</dbReference>
<comment type="caution">
    <text evidence="2">The sequence shown here is derived from an EMBL/GenBank/DDBJ whole genome shotgun (WGS) entry which is preliminary data.</text>
</comment>
<dbReference type="GO" id="GO:0016787">
    <property type="term" value="F:hydrolase activity"/>
    <property type="evidence" value="ECO:0007669"/>
    <property type="project" value="UniProtKB-KW"/>
</dbReference>
<proteinExistence type="predicted"/>